<protein>
    <recommendedName>
        <fullName evidence="5">Chromo domain-containing protein</fullName>
    </recommendedName>
</protein>
<name>A0A9P8XVV2_9PEZI</name>
<sequence length="1312" mass="147366">MAMIPVAQMTNPEGESLFVPETEARDAADEDGLSATSSDDEDDDNEFEVEMVLSERPDPGNPGGFQYLIKWENYPMDQSTWEPLQNLGEGVLQGWEEAKAEIKAGTRAEFDLNIFEKAVKAAESQAALEERRPSTDSTSSEPVVDNHNISTEQPFRSDLPRSRSTSAERQDAPSHASPHVRDVPNTITKENEGITKSGSDKRVVATQAQPGTKSGSRYQGTGKVAKALSAKPITSKPIANAGRSKPIVKPGALAPSLSSSLRDKFYGKTARRSGPVSHIIMPGEQGIRPRKRRKADNNVDPSKDPKPFNTMRRMNNARKQAIQRSEQAPRDVTAIPAHFLMSNDRSITTAVRSTNTVSEAGSVTSDKSTGDAVTVPKKAKKAVRFTGAGGSSSLEEVVTVESPQEMMEIDDAQPSAGKKLTLSSYQARHRTKTFVKSCSFGPSGSSALDVSFSDVPHSSEPWITTFLDATTISFDRECRFDDFSTQRTALVSTQSHLGSAHASSTDDNFLIANVAANLKQEGTALLLFRSQYCMLMFPCDALNWLNALGRSPLPDTPNCALTFLLFKPSSEPQLFPTPSQIVLQNPVEQPADLVRLFRDVLCLDPRVLRPRDPAEEREQVFMLCFSAENQMLCQWVALWLRTVQPGCRIYIYAKGGAWKTFIKDLHTSPGALIFDEILSPRIRRFPKIWHLVDAAKCCTFWCLASGESINPPRFPSNDDVLLAPSQYQFTQLFPHGRVFFLTPSFVATDPKGLCEFLEWFIEWGANPGYLVVTSHDFLAWMHNLVKQRLRHFRQEVGPASTGLSIDRMLEDVEGEKQDLELRKKAINLWHSITEKYGNEQMSDSLRKLESAPPQLHASDEQSLVNWFCWWSLRRLDRHRRFTVIGSHAQTGIPCSVEFTIPNYPEDMAADPDAEEIEVEKVIAHQRDAQITAWRRLHPGAVPNVDTQYDLRVVAGEPAFSGVVLRSSRIEDISAWLRNLKDDLATNWSKVLPSPVAYVDRDMAEHFHDPMCASATFKQWLYEPLPFSRYFNTWMGLFYTIDGRWDDSRPATSYKRRPWIAIYRPMYPHELRNPYKAMELLIWDISADEKLAEARDLSCLDDMQTRLVDFVRNEAGHDDVEEYYLARAWIGSRLCEDIDPGSHPLEATCSQLKVMALEGRYWLPPKDHLLIERGWTKLKLSKPAIVSSAPALSQAELFGLAFPKTPADHERPEQIIFHPLRSQSAEHRTSRRKLSRCSNDMYRAAMEARCKVADCPTAVLQYRPTLSWYADLKAEKRDASHVCVQTWEAISTKLGRRGQRSAPPAADRPSSRG</sequence>
<evidence type="ECO:0000313" key="7">
    <source>
        <dbReference type="Proteomes" id="UP000756346"/>
    </source>
</evidence>
<proteinExistence type="predicted"/>
<organism evidence="6 7">
    <name type="scientific">Microdochium trichocladiopsis</name>
    <dbReference type="NCBI Taxonomy" id="1682393"/>
    <lineage>
        <taxon>Eukaryota</taxon>
        <taxon>Fungi</taxon>
        <taxon>Dikarya</taxon>
        <taxon>Ascomycota</taxon>
        <taxon>Pezizomycotina</taxon>
        <taxon>Sordariomycetes</taxon>
        <taxon>Xylariomycetidae</taxon>
        <taxon>Xylariales</taxon>
        <taxon>Microdochiaceae</taxon>
        <taxon>Microdochium</taxon>
    </lineage>
</organism>
<feature type="region of interest" description="Disordered" evidence="4">
    <location>
        <begin position="1"/>
        <end position="45"/>
    </location>
</feature>
<keyword evidence="7" id="KW-1185">Reference proteome</keyword>
<dbReference type="SUPFAM" id="SSF54160">
    <property type="entry name" value="Chromo domain-like"/>
    <property type="match status" value="1"/>
</dbReference>
<feature type="compositionally biased region" description="Basic and acidic residues" evidence="4">
    <location>
        <begin position="295"/>
        <end position="306"/>
    </location>
</feature>
<evidence type="ECO:0000256" key="3">
    <source>
        <dbReference type="ARBA" id="ARBA00023242"/>
    </source>
</evidence>
<evidence type="ECO:0000313" key="6">
    <source>
        <dbReference type="EMBL" id="KAH7021125.1"/>
    </source>
</evidence>
<comment type="caution">
    <text evidence="6">The sequence shown here is derived from an EMBL/GenBank/DDBJ whole genome shotgun (WGS) entry which is preliminary data.</text>
</comment>
<dbReference type="RefSeq" id="XP_046007326.1">
    <property type="nucleotide sequence ID" value="XM_046151773.1"/>
</dbReference>
<dbReference type="Proteomes" id="UP000756346">
    <property type="component" value="Unassembled WGS sequence"/>
</dbReference>
<dbReference type="InterPro" id="IPR016197">
    <property type="entry name" value="Chromo-like_dom_sf"/>
</dbReference>
<dbReference type="GO" id="GO:0006338">
    <property type="term" value="P:chromatin remodeling"/>
    <property type="evidence" value="ECO:0007669"/>
    <property type="project" value="UniProtKB-ARBA"/>
</dbReference>
<dbReference type="OrthoDB" id="436852at2759"/>
<dbReference type="InterPro" id="IPR023779">
    <property type="entry name" value="Chromodomain_CS"/>
</dbReference>
<dbReference type="Pfam" id="PF00385">
    <property type="entry name" value="Chromo"/>
    <property type="match status" value="1"/>
</dbReference>
<evidence type="ECO:0000256" key="4">
    <source>
        <dbReference type="SAM" id="MobiDB-lite"/>
    </source>
</evidence>
<feature type="compositionally biased region" description="Basic and acidic residues" evidence="4">
    <location>
        <begin position="189"/>
        <end position="203"/>
    </location>
</feature>
<accession>A0A9P8XVV2</accession>
<evidence type="ECO:0000256" key="2">
    <source>
        <dbReference type="ARBA" id="ARBA00011353"/>
    </source>
</evidence>
<dbReference type="InterPro" id="IPR023780">
    <property type="entry name" value="Chromo_domain"/>
</dbReference>
<dbReference type="PROSITE" id="PS50013">
    <property type="entry name" value="CHROMO_2"/>
    <property type="match status" value="1"/>
</dbReference>
<dbReference type="PANTHER" id="PTHR22812">
    <property type="entry name" value="CHROMOBOX PROTEIN"/>
    <property type="match status" value="1"/>
</dbReference>
<dbReference type="InterPro" id="IPR051219">
    <property type="entry name" value="Heterochromatin_chromo-domain"/>
</dbReference>
<feature type="region of interest" description="Disordered" evidence="4">
    <location>
        <begin position="125"/>
        <end position="223"/>
    </location>
</feature>
<gene>
    <name evidence="6" type="ORF">B0I36DRAFT_29255</name>
</gene>
<feature type="compositionally biased region" description="Polar residues" evidence="4">
    <location>
        <begin position="206"/>
        <end position="219"/>
    </location>
</feature>
<dbReference type="GeneID" id="70181319"/>
<feature type="region of interest" description="Disordered" evidence="4">
    <location>
        <begin position="1293"/>
        <end position="1312"/>
    </location>
</feature>
<feature type="region of interest" description="Disordered" evidence="4">
    <location>
        <begin position="236"/>
        <end position="310"/>
    </location>
</feature>
<feature type="compositionally biased region" description="Polar residues" evidence="4">
    <location>
        <begin position="135"/>
        <end position="154"/>
    </location>
</feature>
<dbReference type="CDD" id="cd18966">
    <property type="entry name" value="chromodomain"/>
    <property type="match status" value="1"/>
</dbReference>
<dbReference type="GO" id="GO:0005634">
    <property type="term" value="C:nucleus"/>
    <property type="evidence" value="ECO:0007669"/>
    <property type="project" value="UniProtKB-SubCell"/>
</dbReference>
<reference evidence="6" key="1">
    <citation type="journal article" date="2021" name="Nat. Commun.">
        <title>Genetic determinants of endophytism in the Arabidopsis root mycobiome.</title>
        <authorList>
            <person name="Mesny F."/>
            <person name="Miyauchi S."/>
            <person name="Thiergart T."/>
            <person name="Pickel B."/>
            <person name="Atanasova L."/>
            <person name="Karlsson M."/>
            <person name="Huettel B."/>
            <person name="Barry K.W."/>
            <person name="Haridas S."/>
            <person name="Chen C."/>
            <person name="Bauer D."/>
            <person name="Andreopoulos W."/>
            <person name="Pangilinan J."/>
            <person name="LaButti K."/>
            <person name="Riley R."/>
            <person name="Lipzen A."/>
            <person name="Clum A."/>
            <person name="Drula E."/>
            <person name="Henrissat B."/>
            <person name="Kohler A."/>
            <person name="Grigoriev I.V."/>
            <person name="Martin F.M."/>
            <person name="Hacquard S."/>
        </authorList>
    </citation>
    <scope>NUCLEOTIDE SEQUENCE</scope>
    <source>
        <strain evidence="6">MPI-CAGE-CH-0230</strain>
    </source>
</reference>
<comment type="subunit">
    <text evidence="2">Component of the NuA4 histone acetyltransferase complex.</text>
</comment>
<dbReference type="EMBL" id="JAGTJQ010000010">
    <property type="protein sequence ID" value="KAH7021125.1"/>
    <property type="molecule type" value="Genomic_DNA"/>
</dbReference>
<feature type="domain" description="Chromo" evidence="5">
    <location>
        <begin position="47"/>
        <end position="87"/>
    </location>
</feature>
<evidence type="ECO:0000256" key="1">
    <source>
        <dbReference type="ARBA" id="ARBA00004123"/>
    </source>
</evidence>
<comment type="subcellular location">
    <subcellularLocation>
        <location evidence="1">Nucleus</location>
    </subcellularLocation>
</comment>
<dbReference type="PROSITE" id="PS00598">
    <property type="entry name" value="CHROMO_1"/>
    <property type="match status" value="1"/>
</dbReference>
<feature type="compositionally biased region" description="Acidic residues" evidence="4">
    <location>
        <begin position="28"/>
        <end position="45"/>
    </location>
</feature>
<dbReference type="Gene3D" id="2.40.50.40">
    <property type="match status" value="1"/>
</dbReference>
<evidence type="ECO:0000259" key="5">
    <source>
        <dbReference type="PROSITE" id="PS50013"/>
    </source>
</evidence>
<dbReference type="InterPro" id="IPR000953">
    <property type="entry name" value="Chromo/chromo_shadow_dom"/>
</dbReference>
<dbReference type="SMART" id="SM00298">
    <property type="entry name" value="CHROMO"/>
    <property type="match status" value="1"/>
</dbReference>
<feature type="compositionally biased region" description="Basic and acidic residues" evidence="4">
    <location>
        <begin position="158"/>
        <end position="172"/>
    </location>
</feature>
<keyword evidence="3" id="KW-0539">Nucleus</keyword>